<feature type="compositionally biased region" description="Basic and acidic residues" evidence="1">
    <location>
        <begin position="60"/>
        <end position="75"/>
    </location>
</feature>
<gene>
    <name evidence="2" type="ORF">KCH_57480</name>
</gene>
<organism evidence="2 3">
    <name type="scientific">Kitasatospora cheerisanensis KCTC 2395</name>
    <dbReference type="NCBI Taxonomy" id="1348663"/>
    <lineage>
        <taxon>Bacteria</taxon>
        <taxon>Bacillati</taxon>
        <taxon>Actinomycetota</taxon>
        <taxon>Actinomycetes</taxon>
        <taxon>Kitasatosporales</taxon>
        <taxon>Streptomycetaceae</taxon>
        <taxon>Kitasatospora</taxon>
    </lineage>
</organism>
<dbReference type="EMBL" id="JNBY01000107">
    <property type="protein sequence ID" value="KDN82570.1"/>
    <property type="molecule type" value="Genomic_DNA"/>
</dbReference>
<accession>A0A066YXA2</accession>
<name>A0A066YXA2_9ACTN</name>
<keyword evidence="3" id="KW-1185">Reference proteome</keyword>
<dbReference type="AlphaFoldDB" id="A0A066YXA2"/>
<dbReference type="Proteomes" id="UP000027178">
    <property type="component" value="Unassembled WGS sequence"/>
</dbReference>
<comment type="caution">
    <text evidence="2">The sequence shown here is derived from an EMBL/GenBank/DDBJ whole genome shotgun (WGS) entry which is preliminary data.</text>
</comment>
<sequence>MQDDQDQGGEDEDRDDGVEGLAGEHDQQGGAGESADQRGGAVAEQSASLAGEFGAVADGAGERAGGEAEGVRDVGGDGGRPMASRTGKVIRVPEPTMALIVPAAVPASRTASASQSVICFPLVDCCRAG</sequence>
<evidence type="ECO:0000256" key="1">
    <source>
        <dbReference type="SAM" id="MobiDB-lite"/>
    </source>
</evidence>
<evidence type="ECO:0000313" key="3">
    <source>
        <dbReference type="Proteomes" id="UP000027178"/>
    </source>
</evidence>
<evidence type="ECO:0000313" key="2">
    <source>
        <dbReference type="EMBL" id="KDN82570.1"/>
    </source>
</evidence>
<reference evidence="2 3" key="1">
    <citation type="submission" date="2014-05" db="EMBL/GenBank/DDBJ databases">
        <title>Draft Genome Sequence of Kitasatospora cheerisanensis KCTC 2395.</title>
        <authorList>
            <person name="Nam D.H."/>
        </authorList>
    </citation>
    <scope>NUCLEOTIDE SEQUENCE [LARGE SCALE GENOMIC DNA]</scope>
    <source>
        <strain evidence="2 3">KCTC 2395</strain>
    </source>
</reference>
<dbReference type="HOGENOM" id="CLU_1945910_0_0_11"/>
<feature type="region of interest" description="Disordered" evidence="1">
    <location>
        <begin position="1"/>
        <end position="89"/>
    </location>
</feature>
<protein>
    <submittedName>
        <fullName evidence="2">Uncharacterized protein</fullName>
    </submittedName>
</protein>
<proteinExistence type="predicted"/>
<feature type="compositionally biased region" description="Acidic residues" evidence="1">
    <location>
        <begin position="1"/>
        <end position="18"/>
    </location>
</feature>